<protein>
    <submittedName>
        <fullName evidence="1">Uncharacterized protein</fullName>
    </submittedName>
</protein>
<accession>A0A0A9A859</accession>
<evidence type="ECO:0000313" key="1">
    <source>
        <dbReference type="EMBL" id="JAD46088.1"/>
    </source>
</evidence>
<name>A0A0A9A859_ARUDO</name>
<dbReference type="EMBL" id="GBRH01251807">
    <property type="protein sequence ID" value="JAD46088.1"/>
    <property type="molecule type" value="Transcribed_RNA"/>
</dbReference>
<reference evidence="1" key="2">
    <citation type="journal article" date="2015" name="Data Brief">
        <title>Shoot transcriptome of the giant reed, Arundo donax.</title>
        <authorList>
            <person name="Barrero R.A."/>
            <person name="Guerrero F.D."/>
            <person name="Moolhuijzen P."/>
            <person name="Goolsby J.A."/>
            <person name="Tidwell J."/>
            <person name="Bellgard S.E."/>
            <person name="Bellgard M.I."/>
        </authorList>
    </citation>
    <scope>NUCLEOTIDE SEQUENCE</scope>
    <source>
        <tissue evidence="1">Shoot tissue taken approximately 20 cm above the soil surface</tissue>
    </source>
</reference>
<organism evidence="1">
    <name type="scientific">Arundo donax</name>
    <name type="common">Giant reed</name>
    <name type="synonym">Donax arundinaceus</name>
    <dbReference type="NCBI Taxonomy" id="35708"/>
    <lineage>
        <taxon>Eukaryota</taxon>
        <taxon>Viridiplantae</taxon>
        <taxon>Streptophyta</taxon>
        <taxon>Embryophyta</taxon>
        <taxon>Tracheophyta</taxon>
        <taxon>Spermatophyta</taxon>
        <taxon>Magnoliopsida</taxon>
        <taxon>Liliopsida</taxon>
        <taxon>Poales</taxon>
        <taxon>Poaceae</taxon>
        <taxon>PACMAD clade</taxon>
        <taxon>Arundinoideae</taxon>
        <taxon>Arundineae</taxon>
        <taxon>Arundo</taxon>
    </lineage>
</organism>
<dbReference type="AlphaFoldDB" id="A0A0A9A859"/>
<proteinExistence type="predicted"/>
<reference evidence="1" key="1">
    <citation type="submission" date="2014-09" db="EMBL/GenBank/DDBJ databases">
        <authorList>
            <person name="Magalhaes I.L.F."/>
            <person name="Oliveira U."/>
            <person name="Santos F.R."/>
            <person name="Vidigal T.H.D.A."/>
            <person name="Brescovit A.D."/>
            <person name="Santos A.J."/>
        </authorList>
    </citation>
    <scope>NUCLEOTIDE SEQUENCE</scope>
    <source>
        <tissue evidence="1">Shoot tissue taken approximately 20 cm above the soil surface</tissue>
    </source>
</reference>
<sequence length="75" mass="8420">MPYILKGGSITFWIPAEHHNYVTRIYIVAMVYIRGALRCIGRCGVGHPERVQVVVGPINCMWLCFCSVALLHTST</sequence>